<proteinExistence type="predicted"/>
<evidence type="ECO:0000313" key="4">
    <source>
        <dbReference type="EMBL" id="MBB6692054.1"/>
    </source>
</evidence>
<dbReference type="EMBL" id="JACJVR010000045">
    <property type="protein sequence ID" value="MBB6692054.1"/>
    <property type="molecule type" value="Genomic_DNA"/>
</dbReference>
<feature type="chain" id="PRO_5039048783" evidence="3">
    <location>
        <begin position="28"/>
        <end position="600"/>
    </location>
</feature>
<feature type="signal peptide" evidence="3">
    <location>
        <begin position="1"/>
        <end position="27"/>
    </location>
</feature>
<dbReference type="PROSITE" id="PS51257">
    <property type="entry name" value="PROKAR_LIPOPROTEIN"/>
    <property type="match status" value="1"/>
</dbReference>
<evidence type="ECO:0000256" key="1">
    <source>
        <dbReference type="ARBA" id="ARBA00022729"/>
    </source>
</evidence>
<protein>
    <submittedName>
        <fullName evidence="4">Sugar ABC transporter substrate-binding protein</fullName>
    </submittedName>
</protein>
<organism evidence="4 5">
    <name type="scientific">Cohnella xylanilytica</name>
    <dbReference type="NCBI Taxonomy" id="557555"/>
    <lineage>
        <taxon>Bacteria</taxon>
        <taxon>Bacillati</taxon>
        <taxon>Bacillota</taxon>
        <taxon>Bacilli</taxon>
        <taxon>Bacillales</taxon>
        <taxon>Paenibacillaceae</taxon>
        <taxon>Cohnella</taxon>
    </lineage>
</organism>
<dbReference type="InterPro" id="IPR050490">
    <property type="entry name" value="Bact_solute-bd_prot1"/>
</dbReference>
<keyword evidence="5" id="KW-1185">Reference proteome</keyword>
<dbReference type="Gene3D" id="3.40.190.10">
    <property type="entry name" value="Periplasmic binding protein-like II"/>
    <property type="match status" value="2"/>
</dbReference>
<dbReference type="PANTHER" id="PTHR43649">
    <property type="entry name" value="ARABINOSE-BINDING PROTEIN-RELATED"/>
    <property type="match status" value="1"/>
</dbReference>
<feature type="region of interest" description="Disordered" evidence="2">
    <location>
        <begin position="31"/>
        <end position="52"/>
    </location>
</feature>
<keyword evidence="1 3" id="KW-0732">Signal</keyword>
<gene>
    <name evidence="4" type="ORF">H7B90_11650</name>
</gene>
<dbReference type="SUPFAM" id="SSF53850">
    <property type="entry name" value="Periplasmic binding protein-like II"/>
    <property type="match status" value="1"/>
</dbReference>
<evidence type="ECO:0000256" key="2">
    <source>
        <dbReference type="SAM" id="MobiDB-lite"/>
    </source>
</evidence>
<dbReference type="Proteomes" id="UP000553776">
    <property type="component" value="Unassembled WGS sequence"/>
</dbReference>
<name>A0A841U279_9BACL</name>
<evidence type="ECO:0000313" key="5">
    <source>
        <dbReference type="Proteomes" id="UP000553776"/>
    </source>
</evidence>
<comment type="caution">
    <text evidence="4">The sequence shown here is derived from an EMBL/GenBank/DDBJ whole genome shotgun (WGS) entry which is preliminary data.</text>
</comment>
<reference evidence="4 5" key="1">
    <citation type="submission" date="2020-08" db="EMBL/GenBank/DDBJ databases">
        <title>Cohnella phylogeny.</title>
        <authorList>
            <person name="Dunlap C."/>
        </authorList>
    </citation>
    <scope>NUCLEOTIDE SEQUENCE [LARGE SCALE GENOMIC DNA]</scope>
    <source>
        <strain evidence="4 5">DSM 25239</strain>
    </source>
</reference>
<dbReference type="RefSeq" id="WP_185136045.1">
    <property type="nucleotide sequence ID" value="NZ_BORM01000013.1"/>
</dbReference>
<sequence>MSKSRKVARKSAAVTLAGLILASAALSGCQSGSNNSPASGEPSGSGASASAGASQAAGAIDHSKPLTITVFDNAANYQGEQTGWYGKLVKDKFNITLNILAPQVAGDQLYKTRTAAGDLGDLLIIDNSQLEELIPAGLIMDLTDKLKNTKYLSQYVDNHFKPFNAGFDKVNPEGKIYGLPTFEADTSPTTFSEEIPYSSPIMPWDYYKGVGAPKLNNLNDLLNVLKQMQAKYPKTPDGKPIVPITLWKDWDGGTGAMENVRWLSNWYGYEKPDGTTTIQLNAKGDIVPIIDDNSMYKKILKFYFDANQMGLVDPDSPTQDWNKVAEKLTNKQVLLLWYSWQRGFYNTIERGKNGDGNVAVPIADTRIIQSSDAYYGNGRVFAIGSKAKDPDRIMEFMDWLVSPEGMRYYTNGFEGFNYEKTPDGKFKLTEVGQTAFQNNTPVPDEYGGGGYQDGQSKINSMIMSDFTIDPDTGEFYNNNYWSSTIEANKTALTTDWQKTFNATNATDYYLKNNMIDIVPNINTSLGTDSSDIKNKRSQISDYVKNTSWKMVFAKNQAEFDQLWTKMQKDVEGLGWKDVVAADTAKAQKIVKMRQEALAGK</sequence>
<dbReference type="PANTHER" id="PTHR43649:SF33">
    <property type="entry name" value="POLYGALACTURONAN_RHAMNOGALACTURONAN-BINDING PROTEIN YTCQ"/>
    <property type="match status" value="1"/>
</dbReference>
<evidence type="ECO:0000256" key="3">
    <source>
        <dbReference type="SAM" id="SignalP"/>
    </source>
</evidence>
<accession>A0A841U279</accession>
<dbReference type="AlphaFoldDB" id="A0A841U279"/>